<feature type="compositionally biased region" description="Polar residues" evidence="2">
    <location>
        <begin position="871"/>
        <end position="884"/>
    </location>
</feature>
<feature type="compositionally biased region" description="Basic and acidic residues" evidence="2">
    <location>
        <begin position="775"/>
        <end position="798"/>
    </location>
</feature>
<evidence type="ECO:0000313" key="6">
    <source>
        <dbReference type="Proteomes" id="UP000266313"/>
    </source>
</evidence>
<dbReference type="PANTHER" id="PTHR48125:SF12">
    <property type="entry name" value="AT HOOK TRANSCRIPTION FACTOR FAMILY-RELATED"/>
    <property type="match status" value="1"/>
</dbReference>
<dbReference type="InterPro" id="IPR057840">
    <property type="entry name" value="FimV_N"/>
</dbReference>
<dbReference type="RefSeq" id="WP_145986693.1">
    <property type="nucleotide sequence ID" value="NZ_AP017928.1"/>
</dbReference>
<dbReference type="PANTHER" id="PTHR48125">
    <property type="entry name" value="LP07818P1"/>
    <property type="match status" value="1"/>
</dbReference>
<proteinExistence type="predicted"/>
<protein>
    <submittedName>
        <fullName evidence="5">FimV</fullName>
    </submittedName>
</protein>
<dbReference type="InterPro" id="IPR018392">
    <property type="entry name" value="LysM"/>
</dbReference>
<dbReference type="InterPro" id="IPR011990">
    <property type="entry name" value="TPR-like_helical_dom_sf"/>
</dbReference>
<feature type="region of interest" description="Disordered" evidence="2">
    <location>
        <begin position="411"/>
        <end position="463"/>
    </location>
</feature>
<keyword evidence="3" id="KW-0732">Signal</keyword>
<feature type="region of interest" description="Disordered" evidence="2">
    <location>
        <begin position="304"/>
        <end position="328"/>
    </location>
</feature>
<keyword evidence="1" id="KW-0175">Coiled coil</keyword>
<dbReference type="InterPro" id="IPR020012">
    <property type="entry name" value="LysM_FimV"/>
</dbReference>
<evidence type="ECO:0000256" key="3">
    <source>
        <dbReference type="SAM" id="SignalP"/>
    </source>
</evidence>
<feature type="domain" description="FimV N-terminal" evidence="4">
    <location>
        <begin position="22"/>
        <end position="129"/>
    </location>
</feature>
<dbReference type="KEGG" id="mmai:sS8_5610"/>
<dbReference type="Gene3D" id="1.20.58.2200">
    <property type="match status" value="1"/>
</dbReference>
<feature type="region of interest" description="Disordered" evidence="2">
    <location>
        <begin position="746"/>
        <end position="828"/>
    </location>
</feature>
<dbReference type="Proteomes" id="UP000266313">
    <property type="component" value="Chromosome"/>
</dbReference>
<sequence>MRKLSRTLAMMSLLAPMGASALGIGDIRLRSALNQSLNAEIPLVLSGGDSLADVKIALAPPEAFAKAGLERHYFLTKLRFNALQKPDGTYAIEVSSNDVMREPFVSFLVEVNWPRGRVIREYTVLLDPPATFADRALVDASAPAVSPHPNKDVAQTAETPAAPAPSHEPGPREFQPRPSTVTASSEGAISGTEFGPVKKDSTLWEIAKRVNRDSDVSQEQMVIALYRNNPHAFYGNSPDTLKAGETLKIPDREFILSISRSQARNELYQSTAARSGKLAGRSKQQSSDIASGADAATQAQLKLLAPSDTKTKDEEAVVGTSGGTAKSKGEVALEVAETLKQENEDLRSRLSDLEQQLSEMHRLLTLKNEQIALLQEPQAQTASAEPAKQGAIDPEQAIEQAILEQEALAPQQAPTQLENTQPEQAASQEESTPPPPPAEVKPEQPKAAAPKPVPPPPPEEKSVWDELFEHPSYLGAGAGGLMLLAVIPWLLARRRAAMIEETESILIATEKENLQKARAADSKYDTTMSESAPPAKTSFLSEFTPSDFDALGAEADEVDPISEADVYLAYGRYKQAEDLIRNAIEQNPERDECKLKLLEIHYATENRNAFESFAQELKDQGKDNDPDFWENVVEMGRELCPTHPLFSASLSSGPGDLLAPIDLTDELIEDLKRFDNEVADTSESTEEERIPLDFDLDASLPAELPEMAAERADLEFKVEGLSTKATAAVEQPADDGFPELDNLIAFDTGKSESKPRKEEDSVQSTKDALPLEPEAGAKSEKTPEDSDAAQKFDDKMFDFDFGSFALENPQPNTAEAEAQSPEPADENMFAAETFASHLESAAREDAPHQSIDDLLRELDRRENVLRDDAPNSAQATSDSNSETPTFDFEIDLPSSVEGDTIDLNVEEFEGLSVEDQGNEYAPLADMDQLETKLDLAKAYADMEDKQSALEMLKEVVEMGNEDQKTEARSLMDKLEMRTVQSEPISLASRRHRN</sequence>
<feature type="region of interest" description="Disordered" evidence="2">
    <location>
        <begin position="143"/>
        <end position="194"/>
    </location>
</feature>
<dbReference type="Pfam" id="PF25800">
    <property type="entry name" value="FimV_N"/>
    <property type="match status" value="1"/>
</dbReference>
<keyword evidence="6" id="KW-1185">Reference proteome</keyword>
<evidence type="ECO:0000256" key="2">
    <source>
        <dbReference type="SAM" id="MobiDB-lite"/>
    </source>
</evidence>
<dbReference type="InterPro" id="IPR020011">
    <property type="entry name" value="FimV_C"/>
</dbReference>
<feature type="compositionally biased region" description="Polar residues" evidence="2">
    <location>
        <begin position="177"/>
        <end position="187"/>
    </location>
</feature>
<accession>A0A286P4E9</accession>
<evidence type="ECO:0000256" key="1">
    <source>
        <dbReference type="SAM" id="Coils"/>
    </source>
</evidence>
<feature type="signal peptide" evidence="3">
    <location>
        <begin position="1"/>
        <end position="21"/>
    </location>
</feature>
<feature type="coiled-coil region" evidence="1">
    <location>
        <begin position="336"/>
        <end position="370"/>
    </location>
</feature>
<evidence type="ECO:0000313" key="5">
    <source>
        <dbReference type="EMBL" id="BBA37527.1"/>
    </source>
</evidence>
<reference evidence="5 6" key="1">
    <citation type="submission" date="2016-12" db="EMBL/GenBank/DDBJ databases">
        <title>Genome sequencing of Methylocaldum marinum.</title>
        <authorList>
            <person name="Takeuchi M."/>
            <person name="Kamagata Y."/>
            <person name="Hiraoka S."/>
            <person name="Oshima K."/>
            <person name="Hattori M."/>
            <person name="Iwasaki W."/>
        </authorList>
    </citation>
    <scope>NUCLEOTIDE SEQUENCE [LARGE SCALE GENOMIC DNA]</scope>
    <source>
        <strain evidence="5 6">S8</strain>
    </source>
</reference>
<dbReference type="Gene3D" id="1.25.40.10">
    <property type="entry name" value="Tetratricopeptide repeat domain"/>
    <property type="match status" value="1"/>
</dbReference>
<dbReference type="NCBIfam" id="TIGR03504">
    <property type="entry name" value="FimV_Cterm"/>
    <property type="match status" value="1"/>
</dbReference>
<evidence type="ECO:0000259" key="4">
    <source>
        <dbReference type="Pfam" id="PF25800"/>
    </source>
</evidence>
<dbReference type="InterPro" id="IPR038440">
    <property type="entry name" value="FimV_C_sf"/>
</dbReference>
<dbReference type="NCBIfam" id="TIGR03505">
    <property type="entry name" value="FimV_core"/>
    <property type="match status" value="1"/>
</dbReference>
<feature type="compositionally biased region" description="Polar residues" evidence="2">
    <location>
        <begin position="419"/>
        <end position="431"/>
    </location>
</feature>
<feature type="compositionally biased region" description="Basic and acidic residues" evidence="2">
    <location>
        <begin position="749"/>
        <end position="760"/>
    </location>
</feature>
<gene>
    <name evidence="5" type="ORF">sS8_5610</name>
</gene>
<dbReference type="OrthoDB" id="5298707at2"/>
<dbReference type="InterPro" id="IPR036779">
    <property type="entry name" value="LysM_dom_sf"/>
</dbReference>
<dbReference type="Gene3D" id="3.10.350.10">
    <property type="entry name" value="LysM domain"/>
    <property type="match status" value="1"/>
</dbReference>
<dbReference type="CDD" id="cd00118">
    <property type="entry name" value="LysM"/>
    <property type="match status" value="1"/>
</dbReference>
<organism evidence="5 6">
    <name type="scientific">Methylocaldum marinum</name>
    <dbReference type="NCBI Taxonomy" id="1432792"/>
    <lineage>
        <taxon>Bacteria</taxon>
        <taxon>Pseudomonadati</taxon>
        <taxon>Pseudomonadota</taxon>
        <taxon>Gammaproteobacteria</taxon>
        <taxon>Methylococcales</taxon>
        <taxon>Methylococcaceae</taxon>
        <taxon>Methylocaldum</taxon>
    </lineage>
</organism>
<dbReference type="AlphaFoldDB" id="A0A286P4E9"/>
<dbReference type="EMBL" id="AP017928">
    <property type="protein sequence ID" value="BBA37527.1"/>
    <property type="molecule type" value="Genomic_DNA"/>
</dbReference>
<name>A0A286P4E9_9GAMM</name>
<feature type="region of interest" description="Disordered" evidence="2">
    <location>
        <begin position="862"/>
        <end position="892"/>
    </location>
</feature>
<feature type="chain" id="PRO_5012357646" evidence="3">
    <location>
        <begin position="22"/>
        <end position="993"/>
    </location>
</feature>